<reference evidence="2" key="1">
    <citation type="journal article" date="2021" name="Genome Biol. Evol.">
        <title>The assembled and annotated genome of the fairy-ring fungus Marasmius oreades.</title>
        <authorList>
            <person name="Hiltunen M."/>
            <person name="Ament-Velasquez S.L."/>
            <person name="Johannesson H."/>
        </authorList>
    </citation>
    <scope>NUCLEOTIDE SEQUENCE</scope>
    <source>
        <strain evidence="2">03SP1</strain>
    </source>
</reference>
<dbReference type="AlphaFoldDB" id="A0A9P7UUC5"/>
<organism evidence="2 3">
    <name type="scientific">Marasmius oreades</name>
    <name type="common">fairy-ring Marasmius</name>
    <dbReference type="NCBI Taxonomy" id="181124"/>
    <lineage>
        <taxon>Eukaryota</taxon>
        <taxon>Fungi</taxon>
        <taxon>Dikarya</taxon>
        <taxon>Basidiomycota</taxon>
        <taxon>Agaricomycotina</taxon>
        <taxon>Agaricomycetes</taxon>
        <taxon>Agaricomycetidae</taxon>
        <taxon>Agaricales</taxon>
        <taxon>Marasmiineae</taxon>
        <taxon>Marasmiaceae</taxon>
        <taxon>Marasmius</taxon>
    </lineage>
</organism>
<dbReference type="EMBL" id="CM032185">
    <property type="protein sequence ID" value="KAG7092119.1"/>
    <property type="molecule type" value="Genomic_DNA"/>
</dbReference>
<proteinExistence type="predicted"/>
<name>A0A9P7UUC5_9AGAR</name>
<keyword evidence="3" id="KW-1185">Reference proteome</keyword>
<dbReference type="PANTHER" id="PTHR36183">
    <property type="entry name" value="BETA-GLUCURONIDASE"/>
    <property type="match status" value="1"/>
</dbReference>
<gene>
    <name evidence="2" type="ORF">E1B28_008493</name>
</gene>
<dbReference type="RefSeq" id="XP_043008589.1">
    <property type="nucleotide sequence ID" value="XM_043153305.1"/>
</dbReference>
<dbReference type="PANTHER" id="PTHR36183:SF2">
    <property type="entry name" value="BETA-GLUCURONIDASE C-TERMINAL DOMAIN-CONTAINING PROTEIN"/>
    <property type="match status" value="1"/>
</dbReference>
<comment type="caution">
    <text evidence="2">The sequence shown here is derived from an EMBL/GenBank/DDBJ whole genome shotgun (WGS) entry which is preliminary data.</text>
</comment>
<protein>
    <recommendedName>
        <fullName evidence="1">Beta-glucuronidase C-terminal domain-containing protein</fullName>
    </recommendedName>
</protein>
<dbReference type="OrthoDB" id="2796951at2759"/>
<dbReference type="SUPFAM" id="SSF51445">
    <property type="entry name" value="(Trans)glycosidases"/>
    <property type="match status" value="1"/>
</dbReference>
<dbReference type="InterPro" id="IPR052974">
    <property type="entry name" value="GH79_Enzymes"/>
</dbReference>
<dbReference type="Gene3D" id="3.20.20.80">
    <property type="entry name" value="Glycosidases"/>
    <property type="match status" value="1"/>
</dbReference>
<dbReference type="Proteomes" id="UP001049176">
    <property type="component" value="Chromosome 5"/>
</dbReference>
<accession>A0A9P7UUC5</accession>
<evidence type="ECO:0000313" key="3">
    <source>
        <dbReference type="Proteomes" id="UP001049176"/>
    </source>
</evidence>
<evidence type="ECO:0000259" key="1">
    <source>
        <dbReference type="Pfam" id="PF16862"/>
    </source>
</evidence>
<dbReference type="InterPro" id="IPR031728">
    <property type="entry name" value="GlcAase_C"/>
</dbReference>
<dbReference type="GeneID" id="66077569"/>
<dbReference type="Pfam" id="PF16862">
    <property type="entry name" value="Glyco_hydro_79C"/>
    <property type="match status" value="1"/>
</dbReference>
<dbReference type="KEGG" id="more:E1B28_008493"/>
<feature type="domain" description="Beta-glucuronidase C-terminal" evidence="1">
    <location>
        <begin position="313"/>
        <end position="410"/>
    </location>
</feature>
<evidence type="ECO:0000313" key="2">
    <source>
        <dbReference type="EMBL" id="KAG7092119.1"/>
    </source>
</evidence>
<dbReference type="InterPro" id="IPR017853">
    <property type="entry name" value="GH"/>
</dbReference>
<sequence length="414" mass="44232">MTVPYPEASSVVVGDAYYKTARFLPPNTHVSWGVNFGQNNITATFLQAQSIAKAFSSREITNAGIKLDFIEIGNEADLFRSNGFRSPNYSVSEYVPEWIAFAKNISAAAKISSKSHTKFLGGGFAGAGSTVNFTARAIIDLGILSSEPGSHITTISQHLYSGSFCSGSGALLQDLMTKSTIRANLTRFTPDIAAVTSRNIEYVFGETNSFSCHGSPNVSNTAGAALWTLDYALFGRTINISRIFFHEGIGFKYNLIQPATLTHSILDGSDLPAPLPPHVQPQYYAAIIAAEAIGKGGRTQIAELSIDNTRITGYAFYESGVLKRAVFINLQAFLSGTSGARPSVHLDFSVSGKARMTVKRLAIGHADDASGLKWGGQSYETGDGRVCGDFLEESGLVKDGLDISATEAVLVSFS</sequence>